<dbReference type="AlphaFoldDB" id="A0A330LLJ9"/>
<dbReference type="EMBL" id="LS483250">
    <property type="protein sequence ID" value="SQD77086.1"/>
    <property type="molecule type" value="Genomic_DNA"/>
</dbReference>
<gene>
    <name evidence="1" type="ORF">MORIYA_0608</name>
</gene>
<reference evidence="2" key="1">
    <citation type="submission" date="2018-05" db="EMBL/GenBank/DDBJ databases">
        <authorList>
            <person name="Cea G.-C."/>
            <person name="William W."/>
        </authorList>
    </citation>
    <scope>NUCLEOTIDE SEQUENCE [LARGE SCALE GENOMIC DNA]</scope>
    <source>
        <strain evidence="2">DB21MT 5</strain>
    </source>
</reference>
<accession>A0A330LLJ9</accession>
<proteinExistence type="predicted"/>
<dbReference type="KEGG" id="mya:MORIYA_0608"/>
<keyword evidence="2" id="KW-1185">Reference proteome</keyword>
<organism evidence="1 2">
    <name type="scientific">Moritella yayanosii</name>
    <dbReference type="NCBI Taxonomy" id="69539"/>
    <lineage>
        <taxon>Bacteria</taxon>
        <taxon>Pseudomonadati</taxon>
        <taxon>Pseudomonadota</taxon>
        <taxon>Gammaproteobacteria</taxon>
        <taxon>Alteromonadales</taxon>
        <taxon>Moritellaceae</taxon>
        <taxon>Moritella</taxon>
    </lineage>
</organism>
<name>A0A330LLJ9_9GAMM</name>
<dbReference type="Proteomes" id="UP000250163">
    <property type="component" value="Chromosome MORIYA"/>
</dbReference>
<evidence type="ECO:0000313" key="1">
    <source>
        <dbReference type="EMBL" id="SQD77086.1"/>
    </source>
</evidence>
<sequence length="53" mass="6294">MISSNIITVIIRPLKLDKKFTWVHPFYKLIREWILALHSDNTIAITLLLAYRL</sequence>
<protein>
    <submittedName>
        <fullName evidence="1">Uncharacterized protein</fullName>
    </submittedName>
</protein>
<evidence type="ECO:0000313" key="2">
    <source>
        <dbReference type="Proteomes" id="UP000250163"/>
    </source>
</evidence>